<organism evidence="1 2">
    <name type="scientific">Batillaria attramentaria</name>
    <dbReference type="NCBI Taxonomy" id="370345"/>
    <lineage>
        <taxon>Eukaryota</taxon>
        <taxon>Metazoa</taxon>
        <taxon>Spiralia</taxon>
        <taxon>Lophotrochozoa</taxon>
        <taxon>Mollusca</taxon>
        <taxon>Gastropoda</taxon>
        <taxon>Caenogastropoda</taxon>
        <taxon>Sorbeoconcha</taxon>
        <taxon>Cerithioidea</taxon>
        <taxon>Batillariidae</taxon>
        <taxon>Batillaria</taxon>
    </lineage>
</organism>
<keyword evidence="2" id="KW-1185">Reference proteome</keyword>
<accession>A0ABD0KVH2</accession>
<protein>
    <submittedName>
        <fullName evidence="1">Uncharacterized protein</fullName>
    </submittedName>
</protein>
<evidence type="ECO:0000313" key="1">
    <source>
        <dbReference type="EMBL" id="KAK7491273.1"/>
    </source>
</evidence>
<comment type="caution">
    <text evidence="1">The sequence shown here is derived from an EMBL/GenBank/DDBJ whole genome shotgun (WGS) entry which is preliminary data.</text>
</comment>
<reference evidence="1 2" key="1">
    <citation type="journal article" date="2023" name="Sci. Data">
        <title>Genome assembly of the Korean intertidal mud-creeper Batillaria attramentaria.</title>
        <authorList>
            <person name="Patra A.K."/>
            <person name="Ho P.T."/>
            <person name="Jun S."/>
            <person name="Lee S.J."/>
            <person name="Kim Y."/>
            <person name="Won Y.J."/>
        </authorList>
    </citation>
    <scope>NUCLEOTIDE SEQUENCE [LARGE SCALE GENOMIC DNA]</scope>
    <source>
        <strain evidence="1">Wonlab-2016</strain>
    </source>
</reference>
<evidence type="ECO:0000313" key="2">
    <source>
        <dbReference type="Proteomes" id="UP001519460"/>
    </source>
</evidence>
<dbReference type="Proteomes" id="UP001519460">
    <property type="component" value="Unassembled WGS sequence"/>
</dbReference>
<proteinExistence type="predicted"/>
<gene>
    <name evidence="1" type="ORF">BaRGS_00017544</name>
</gene>
<dbReference type="AlphaFoldDB" id="A0ABD0KVH2"/>
<sequence length="85" mass="9610">MGNEKQACSLMEPISFSATDTRRQGGRLMLLFLVQRISHAQFIKSGAMDSPDSYYHGKIDSRGQTRYWSNVIRLDKGLCPISREG</sequence>
<dbReference type="EMBL" id="JACVVK020000117">
    <property type="protein sequence ID" value="KAK7491273.1"/>
    <property type="molecule type" value="Genomic_DNA"/>
</dbReference>
<name>A0ABD0KVH2_9CAEN</name>